<keyword evidence="5" id="KW-1185">Reference proteome</keyword>
<dbReference type="AlphaFoldDB" id="A0A3M0CIF8"/>
<dbReference type="EMBL" id="CP034145">
    <property type="protein sequence ID" value="AZH26011.1"/>
    <property type="molecule type" value="Genomic_DNA"/>
</dbReference>
<evidence type="ECO:0000313" key="5">
    <source>
        <dbReference type="Proteomes" id="UP000282007"/>
    </source>
</evidence>
<evidence type="ECO:0000313" key="4">
    <source>
        <dbReference type="Proteomes" id="UP000277326"/>
    </source>
</evidence>
<dbReference type="RefSeq" id="WP_121922177.1">
    <property type="nucleotide sequence ID" value="NZ_REFS01000012.1"/>
</dbReference>
<dbReference type="Proteomes" id="UP000282007">
    <property type="component" value="Chromosome"/>
</dbReference>
<reference evidence="2 5" key="2">
    <citation type="submission" date="2018-07" db="EMBL/GenBank/DDBJ databases">
        <title>Genome sequences of Haloplanus aerogenes JCM 16430T.</title>
        <authorList>
            <person name="Kim Y.B."/>
            <person name="Roh S.W."/>
        </authorList>
    </citation>
    <scope>NUCLEOTIDE SEQUENCE [LARGE SCALE GENOMIC DNA]</scope>
    <source>
        <strain evidence="2 5">JCM 16430</strain>
    </source>
</reference>
<dbReference type="NCBIfam" id="NF033632">
    <property type="entry name" value="SLATT_4"/>
    <property type="match status" value="1"/>
</dbReference>
<evidence type="ECO:0000256" key="1">
    <source>
        <dbReference type="SAM" id="Phobius"/>
    </source>
</evidence>
<feature type="transmembrane region" description="Helical" evidence="1">
    <location>
        <begin position="30"/>
        <end position="55"/>
    </location>
</feature>
<keyword evidence="1" id="KW-0472">Membrane</keyword>
<feature type="transmembrane region" description="Helical" evidence="1">
    <location>
        <begin position="61"/>
        <end position="80"/>
    </location>
</feature>
<keyword evidence="1" id="KW-1133">Transmembrane helix</keyword>
<protein>
    <submittedName>
        <fullName evidence="2">SLATT domain-containing protein</fullName>
    </submittedName>
</protein>
<reference evidence="3 4" key="1">
    <citation type="journal article" date="2015" name="Stand. Genomic Sci.">
        <title>Genomic Encyclopedia of Bacterial and Archaeal Type Strains, Phase III: the genomes of soil and plant-associated and newly described type strains.</title>
        <authorList>
            <person name="Whitman W.B."/>
            <person name="Woyke T."/>
            <person name="Klenk H.P."/>
            <person name="Zhou Y."/>
            <person name="Lilburn T.G."/>
            <person name="Beck B.J."/>
            <person name="De Vos P."/>
            <person name="Vandamme P."/>
            <person name="Eisen J.A."/>
            <person name="Garrity G."/>
            <person name="Hugenholtz P."/>
            <person name="Kyrpides N.C."/>
        </authorList>
    </citation>
    <scope>NUCLEOTIDE SEQUENCE [LARGE SCALE GENOMIC DNA]</scope>
    <source>
        <strain evidence="3 4">CGMCC 1.10124</strain>
    </source>
</reference>
<gene>
    <name evidence="3" type="ORF">ATH50_3677</name>
    <name evidence="2" type="ORF">DU502_11850</name>
</gene>
<proteinExistence type="predicted"/>
<name>A0A3M0CIF8_9EURY</name>
<keyword evidence="1" id="KW-0812">Transmembrane</keyword>
<sequence>MDNRELQKLTAKKMLQIGYTDKIFFKMSRYYHVLGMVLDAFVVIITALLTAVLYLRNTPETVNIGLAIMASIISFFNTFVNFEKRALEFENAGDAYNSLLKEFRDFYSLELTGQDNTNGKAMERFEQLSSRQRELNELTPATSDLIARRVKHEEVMQSIEVQEGELRPLLED</sequence>
<dbReference type="Proteomes" id="UP000277326">
    <property type="component" value="Unassembled WGS sequence"/>
</dbReference>
<organism evidence="3 4">
    <name type="scientific">Haloplanus aerogenes</name>
    <dbReference type="NCBI Taxonomy" id="660522"/>
    <lineage>
        <taxon>Archaea</taxon>
        <taxon>Methanobacteriati</taxon>
        <taxon>Methanobacteriota</taxon>
        <taxon>Stenosarchaea group</taxon>
        <taxon>Halobacteria</taxon>
        <taxon>Halobacteriales</taxon>
        <taxon>Haloferacaceae</taxon>
        <taxon>Haloplanus</taxon>
    </lineage>
</organism>
<dbReference type="KEGG" id="haer:DU502_11850"/>
<evidence type="ECO:0000313" key="2">
    <source>
        <dbReference type="EMBL" id="AZH26011.1"/>
    </source>
</evidence>
<dbReference type="EMBL" id="REFS01000012">
    <property type="protein sequence ID" value="RMB08260.1"/>
    <property type="molecule type" value="Genomic_DNA"/>
</dbReference>
<accession>A0A3M0CIF8</accession>
<reference evidence="3" key="3">
    <citation type="submission" date="2018-10" db="EMBL/GenBank/DDBJ databases">
        <authorList>
            <person name="Whitman W."/>
            <person name="Huntemann M."/>
            <person name="Clum A."/>
            <person name="Pillay M."/>
            <person name="Palaniappan K."/>
            <person name="Varghese N."/>
            <person name="Mikhailova N."/>
            <person name="Stamatis D."/>
            <person name="Reddy T."/>
            <person name="Daum C."/>
            <person name="Shapiro N."/>
            <person name="Ivanova N."/>
            <person name="Kyrpides N."/>
            <person name="Woyke T."/>
        </authorList>
    </citation>
    <scope>NUCLEOTIDE SEQUENCE</scope>
    <source>
        <strain evidence="3">CGMCC 1.10124</strain>
    </source>
</reference>
<evidence type="ECO:0000313" key="3">
    <source>
        <dbReference type="EMBL" id="RMB08260.1"/>
    </source>
</evidence>